<evidence type="ECO:0000256" key="1">
    <source>
        <dbReference type="SAM" id="Coils"/>
    </source>
</evidence>
<name>A0A815GUV0_ADIRI</name>
<keyword evidence="3" id="KW-1185">Reference proteome</keyword>
<proteinExistence type="predicted"/>
<accession>A0A815GUV0</accession>
<reference evidence="2" key="1">
    <citation type="submission" date="2021-02" db="EMBL/GenBank/DDBJ databases">
        <authorList>
            <person name="Nowell W R."/>
        </authorList>
    </citation>
    <scope>NUCLEOTIDE SEQUENCE</scope>
</reference>
<dbReference type="AlphaFoldDB" id="A0A815GUV0"/>
<keyword evidence="1" id="KW-0175">Coiled coil</keyword>
<feature type="coiled-coil region" evidence="1">
    <location>
        <begin position="102"/>
        <end position="143"/>
    </location>
</feature>
<feature type="non-terminal residue" evidence="2">
    <location>
        <position position="166"/>
    </location>
</feature>
<sequence>MNSLGSEPIIKSRCITCDKEKRAVRCEGCLQLFCYDHLTDHRQELNKQLDHIELHRDRFRQTLNEQANHPQIHVLIKQIEQWEEESIKTIQQTATECRQLIIQHTTKNIQQIETSLAKLSDQLRKIRQENDFNEIDLNQFNQKLKHLSDELNKPSSMAIQQEATPL</sequence>
<evidence type="ECO:0000313" key="3">
    <source>
        <dbReference type="Proteomes" id="UP000663828"/>
    </source>
</evidence>
<comment type="caution">
    <text evidence="2">The sequence shown here is derived from an EMBL/GenBank/DDBJ whole genome shotgun (WGS) entry which is preliminary data.</text>
</comment>
<gene>
    <name evidence="2" type="ORF">XAT740_LOCUS31063</name>
</gene>
<protein>
    <recommendedName>
        <fullName evidence="4">B box-type domain-containing protein</fullName>
    </recommendedName>
</protein>
<dbReference type="Proteomes" id="UP000663828">
    <property type="component" value="Unassembled WGS sequence"/>
</dbReference>
<evidence type="ECO:0008006" key="4">
    <source>
        <dbReference type="Google" id="ProtNLM"/>
    </source>
</evidence>
<organism evidence="2 3">
    <name type="scientific">Adineta ricciae</name>
    <name type="common">Rotifer</name>
    <dbReference type="NCBI Taxonomy" id="249248"/>
    <lineage>
        <taxon>Eukaryota</taxon>
        <taxon>Metazoa</taxon>
        <taxon>Spiralia</taxon>
        <taxon>Gnathifera</taxon>
        <taxon>Rotifera</taxon>
        <taxon>Eurotatoria</taxon>
        <taxon>Bdelloidea</taxon>
        <taxon>Adinetida</taxon>
        <taxon>Adinetidae</taxon>
        <taxon>Adineta</taxon>
    </lineage>
</organism>
<dbReference type="EMBL" id="CAJNOR010002804">
    <property type="protein sequence ID" value="CAF1343063.1"/>
    <property type="molecule type" value="Genomic_DNA"/>
</dbReference>
<evidence type="ECO:0000313" key="2">
    <source>
        <dbReference type="EMBL" id="CAF1343063.1"/>
    </source>
</evidence>